<accession>A0ABY6K053</accession>
<dbReference type="Proteomes" id="UP001235939">
    <property type="component" value="Chromosome 01"/>
</dbReference>
<keyword evidence="4" id="KW-1185">Reference proteome</keyword>
<keyword evidence="1" id="KW-0393">Immunoglobulin domain</keyword>
<dbReference type="Pfam" id="PF13927">
    <property type="entry name" value="Ig_3"/>
    <property type="match status" value="1"/>
</dbReference>
<dbReference type="PROSITE" id="PS50835">
    <property type="entry name" value="IG_LIKE"/>
    <property type="match status" value="1"/>
</dbReference>
<evidence type="ECO:0000259" key="2">
    <source>
        <dbReference type="PROSITE" id="PS50835"/>
    </source>
</evidence>
<sequence>MVKSVPILSAPPVVEPFAFPTDLTEGRRASVACVVSAGDLPIEIRWLKDGRPPGPELRGHVARANDYTSLLSVPSVAARHAGNYTCLASNPAATASHSAPMVVQGTYTLILEHKLVFGEDLSM</sequence>
<dbReference type="InterPro" id="IPR003599">
    <property type="entry name" value="Ig_sub"/>
</dbReference>
<proteinExistence type="predicted"/>
<dbReference type="EMBL" id="CP092863">
    <property type="protein sequence ID" value="UYV61778.1"/>
    <property type="molecule type" value="Genomic_DNA"/>
</dbReference>
<feature type="domain" description="Ig-like" evidence="2">
    <location>
        <begin position="12"/>
        <end position="102"/>
    </location>
</feature>
<dbReference type="InterPro" id="IPR036179">
    <property type="entry name" value="Ig-like_dom_sf"/>
</dbReference>
<dbReference type="InterPro" id="IPR007110">
    <property type="entry name" value="Ig-like_dom"/>
</dbReference>
<dbReference type="PANTHER" id="PTHR10075">
    <property type="entry name" value="BASIGIN RELATED"/>
    <property type="match status" value="1"/>
</dbReference>
<evidence type="ECO:0000256" key="1">
    <source>
        <dbReference type="ARBA" id="ARBA00023319"/>
    </source>
</evidence>
<dbReference type="Gene3D" id="2.60.40.10">
    <property type="entry name" value="Immunoglobulins"/>
    <property type="match status" value="1"/>
</dbReference>
<dbReference type="SUPFAM" id="SSF48726">
    <property type="entry name" value="Immunoglobulin"/>
    <property type="match status" value="1"/>
</dbReference>
<evidence type="ECO:0000313" key="4">
    <source>
        <dbReference type="Proteomes" id="UP001235939"/>
    </source>
</evidence>
<name>A0ABY6K053_9ARAC</name>
<dbReference type="SMART" id="SM00408">
    <property type="entry name" value="IGc2"/>
    <property type="match status" value="1"/>
</dbReference>
<dbReference type="InterPro" id="IPR003598">
    <property type="entry name" value="Ig_sub2"/>
</dbReference>
<organism evidence="3 4">
    <name type="scientific">Cordylochernes scorpioides</name>
    <dbReference type="NCBI Taxonomy" id="51811"/>
    <lineage>
        <taxon>Eukaryota</taxon>
        <taxon>Metazoa</taxon>
        <taxon>Ecdysozoa</taxon>
        <taxon>Arthropoda</taxon>
        <taxon>Chelicerata</taxon>
        <taxon>Arachnida</taxon>
        <taxon>Pseudoscorpiones</taxon>
        <taxon>Cheliferoidea</taxon>
        <taxon>Chernetidae</taxon>
        <taxon>Cordylochernes</taxon>
    </lineage>
</organism>
<evidence type="ECO:0000313" key="3">
    <source>
        <dbReference type="EMBL" id="UYV61778.1"/>
    </source>
</evidence>
<dbReference type="PANTHER" id="PTHR10075:SF100">
    <property type="entry name" value="FASCICLIN-2"/>
    <property type="match status" value="1"/>
</dbReference>
<dbReference type="InterPro" id="IPR013783">
    <property type="entry name" value="Ig-like_fold"/>
</dbReference>
<dbReference type="SMART" id="SM00409">
    <property type="entry name" value="IG"/>
    <property type="match status" value="1"/>
</dbReference>
<reference evidence="3 4" key="1">
    <citation type="submission" date="2022-01" db="EMBL/GenBank/DDBJ databases">
        <title>A chromosomal length assembly of Cordylochernes scorpioides.</title>
        <authorList>
            <person name="Zeh D."/>
            <person name="Zeh J."/>
        </authorList>
    </citation>
    <scope>NUCLEOTIDE SEQUENCE [LARGE SCALE GENOMIC DNA]</scope>
    <source>
        <strain evidence="3">IN4F17</strain>
        <tissue evidence="3">Whole Body</tissue>
    </source>
</reference>
<gene>
    <name evidence="3" type="ORF">LAZ67_1006499</name>
</gene>
<protein>
    <recommendedName>
        <fullName evidence="2">Ig-like domain-containing protein</fullName>
    </recommendedName>
</protein>